<evidence type="ECO:0000256" key="1">
    <source>
        <dbReference type="ARBA" id="ARBA00008155"/>
    </source>
</evidence>
<dbReference type="EMBL" id="GHBP01007210">
    <property type="protein sequence ID" value="NDJ94221.1"/>
    <property type="molecule type" value="Transcribed_RNA"/>
</dbReference>
<feature type="domain" description="Micro-fibrillar-associated protein 1 C-terminal" evidence="2">
    <location>
        <begin position="1"/>
        <end position="90"/>
    </location>
</feature>
<protein>
    <submittedName>
        <fullName evidence="3">Microfibrillar-associated protein 1 (Trinotate prediction)</fullName>
    </submittedName>
</protein>
<organism evidence="3">
    <name type="scientific">Henneguya salminicola</name>
    <name type="common">Myxosporean</name>
    <dbReference type="NCBI Taxonomy" id="69463"/>
    <lineage>
        <taxon>Eukaryota</taxon>
        <taxon>Metazoa</taxon>
        <taxon>Cnidaria</taxon>
        <taxon>Myxozoa</taxon>
        <taxon>Myxosporea</taxon>
        <taxon>Bivalvulida</taxon>
        <taxon>Platysporina</taxon>
        <taxon>Myxobolidae</taxon>
        <taxon>Henneguya</taxon>
    </lineage>
</organism>
<accession>A0A6G3MJT4</accession>
<sequence length="130" mass="15106">MTEEERQAHLTENPKIFTNKLEKGEYKFLQKYYHRGAYYLDVDDNLLKQNFAEPTLEDHFDKSTLPKAMQVKNFGKAGRTKYTHLVDQDTSCFEGAWSKKNELAGIFSSKIGGGMKQVFDRPGTKRKKYN</sequence>
<dbReference type="InterPro" id="IPR009730">
    <property type="entry name" value="MFAP1_C"/>
</dbReference>
<dbReference type="PANTHER" id="PTHR15327">
    <property type="entry name" value="MICROFIBRIL-ASSOCIATED PROTEIN"/>
    <property type="match status" value="1"/>
</dbReference>
<dbReference type="AlphaFoldDB" id="A0A6G3MJT4"/>
<name>A0A6G3MJT4_HENSL</name>
<evidence type="ECO:0000259" key="2">
    <source>
        <dbReference type="Pfam" id="PF06991"/>
    </source>
</evidence>
<reference evidence="3" key="1">
    <citation type="submission" date="2018-11" db="EMBL/GenBank/DDBJ databases">
        <title>Henneguya salminicola genome and transcriptome.</title>
        <authorList>
            <person name="Yahalomi D."/>
            <person name="Atkinson S.D."/>
            <person name="Neuhof M."/>
            <person name="Chang E.S."/>
            <person name="Philippe H."/>
            <person name="Cartwright P."/>
            <person name="Bartholomew J.L."/>
            <person name="Huchon D."/>
        </authorList>
    </citation>
    <scope>NUCLEOTIDE SEQUENCE</scope>
    <source>
        <strain evidence="3">Hz1</strain>
        <tissue evidence="3">Whole</tissue>
    </source>
</reference>
<dbReference type="Pfam" id="PF06991">
    <property type="entry name" value="MFAP1"/>
    <property type="match status" value="1"/>
</dbReference>
<proteinExistence type="inferred from homology"/>
<comment type="similarity">
    <text evidence="1">Belongs to the MFAP1 family.</text>
</comment>
<evidence type="ECO:0000313" key="3">
    <source>
        <dbReference type="EMBL" id="NDJ94221.1"/>
    </source>
</evidence>
<dbReference type="InterPro" id="IPR033194">
    <property type="entry name" value="MFAP1"/>
</dbReference>